<dbReference type="Proteomes" id="UP000594638">
    <property type="component" value="Unassembled WGS sequence"/>
</dbReference>
<protein>
    <submittedName>
        <fullName evidence="1">Uncharacterized protein</fullName>
    </submittedName>
</protein>
<reference evidence="1 2" key="1">
    <citation type="submission" date="2019-12" db="EMBL/GenBank/DDBJ databases">
        <authorList>
            <person name="Alioto T."/>
            <person name="Alioto T."/>
            <person name="Gomez Garrido J."/>
        </authorList>
    </citation>
    <scope>NUCLEOTIDE SEQUENCE [LARGE SCALE GENOMIC DNA]</scope>
</reference>
<organism evidence="1 2">
    <name type="scientific">Olea europaea subsp. europaea</name>
    <dbReference type="NCBI Taxonomy" id="158383"/>
    <lineage>
        <taxon>Eukaryota</taxon>
        <taxon>Viridiplantae</taxon>
        <taxon>Streptophyta</taxon>
        <taxon>Embryophyta</taxon>
        <taxon>Tracheophyta</taxon>
        <taxon>Spermatophyta</taxon>
        <taxon>Magnoliopsida</taxon>
        <taxon>eudicotyledons</taxon>
        <taxon>Gunneridae</taxon>
        <taxon>Pentapetalae</taxon>
        <taxon>asterids</taxon>
        <taxon>lamiids</taxon>
        <taxon>Lamiales</taxon>
        <taxon>Oleaceae</taxon>
        <taxon>Oleeae</taxon>
        <taxon>Olea</taxon>
    </lineage>
</organism>
<sequence length="153" mass="17192">MEWVWNILLAGASVQHCSSSVVVYVLYLKTILPVEEHKVSMIRGLQSRTEYFTMLMPFSPFRNQSRDEEVFEAGCTDLGILLSCTVREEMGSVFHSTYAFSPSRTSRDGGALRSRETDLWISFSADFRGGNGLLFSGSPPEMGCFQMGRVVNR</sequence>
<dbReference type="EMBL" id="CACTIH010003930">
    <property type="protein sequence ID" value="CAA2987540.1"/>
    <property type="molecule type" value="Genomic_DNA"/>
</dbReference>
<accession>A0A8S0S708</accession>
<comment type="caution">
    <text evidence="1">The sequence shown here is derived from an EMBL/GenBank/DDBJ whole genome shotgun (WGS) entry which is preliminary data.</text>
</comment>
<name>A0A8S0S708_OLEEU</name>
<dbReference type="AlphaFoldDB" id="A0A8S0S708"/>
<proteinExistence type="predicted"/>
<evidence type="ECO:0000313" key="1">
    <source>
        <dbReference type="EMBL" id="CAA2987540.1"/>
    </source>
</evidence>
<keyword evidence="2" id="KW-1185">Reference proteome</keyword>
<evidence type="ECO:0000313" key="2">
    <source>
        <dbReference type="Proteomes" id="UP000594638"/>
    </source>
</evidence>
<dbReference type="Gramene" id="OE9A055837T1">
    <property type="protein sequence ID" value="OE9A055837C1"/>
    <property type="gene ID" value="OE9A055837"/>
</dbReference>
<gene>
    <name evidence="1" type="ORF">OLEA9_A055837</name>
</gene>